<evidence type="ECO:0000256" key="1">
    <source>
        <dbReference type="SAM" id="MobiDB-lite"/>
    </source>
</evidence>
<reference evidence="2" key="1">
    <citation type="submission" date="2021-02" db="EMBL/GenBank/DDBJ databases">
        <authorList>
            <person name="Dougan E. K."/>
            <person name="Rhodes N."/>
            <person name="Thang M."/>
            <person name="Chan C."/>
        </authorList>
    </citation>
    <scope>NUCLEOTIDE SEQUENCE</scope>
</reference>
<proteinExistence type="predicted"/>
<gene>
    <name evidence="2" type="ORF">SNAT2548_LOCUS1896</name>
</gene>
<feature type="region of interest" description="Disordered" evidence="1">
    <location>
        <begin position="99"/>
        <end position="124"/>
    </location>
</feature>
<protein>
    <submittedName>
        <fullName evidence="2">Uncharacterized protein</fullName>
    </submittedName>
</protein>
<sequence length="237" mass="24708">MGGKGKGKGSWYKGKGYHRAGPYSYQHGHDLGATVGWTFQNAVQGALQQVMSQGIQGVLDRALQTGGSSPAAVPQPATLPAKAGGSLASSILQAITGKQAPVEQPPAVTVEATHPQGTGAASSGDKDALMLKMMDMLTQQQKQHSDQMKLLVEKVTHENWAHEQEDVPEPVAGHLEEAAALEAAIAESQARLQEIQGRTKPATTASAKASPKAACSAASKQTLLHDAFLRSSGTGRN</sequence>
<dbReference type="EMBL" id="CAJNDS010000109">
    <property type="protein sequence ID" value="CAE6959736.1"/>
    <property type="molecule type" value="Genomic_DNA"/>
</dbReference>
<comment type="caution">
    <text evidence="2">The sequence shown here is derived from an EMBL/GenBank/DDBJ whole genome shotgun (WGS) entry which is preliminary data.</text>
</comment>
<keyword evidence="3" id="KW-1185">Reference proteome</keyword>
<feature type="compositionally biased region" description="Low complexity" evidence="1">
    <location>
        <begin position="199"/>
        <end position="212"/>
    </location>
</feature>
<dbReference type="Proteomes" id="UP000604046">
    <property type="component" value="Unassembled WGS sequence"/>
</dbReference>
<evidence type="ECO:0000313" key="2">
    <source>
        <dbReference type="EMBL" id="CAE6959736.1"/>
    </source>
</evidence>
<name>A0A812HTD5_9DINO</name>
<accession>A0A812HTD5</accession>
<organism evidence="2 3">
    <name type="scientific">Symbiodinium natans</name>
    <dbReference type="NCBI Taxonomy" id="878477"/>
    <lineage>
        <taxon>Eukaryota</taxon>
        <taxon>Sar</taxon>
        <taxon>Alveolata</taxon>
        <taxon>Dinophyceae</taxon>
        <taxon>Suessiales</taxon>
        <taxon>Symbiodiniaceae</taxon>
        <taxon>Symbiodinium</taxon>
    </lineage>
</organism>
<dbReference type="AlphaFoldDB" id="A0A812HTD5"/>
<evidence type="ECO:0000313" key="3">
    <source>
        <dbReference type="Proteomes" id="UP000604046"/>
    </source>
</evidence>
<feature type="region of interest" description="Disordered" evidence="1">
    <location>
        <begin position="193"/>
        <end position="212"/>
    </location>
</feature>